<evidence type="ECO:0008006" key="4">
    <source>
        <dbReference type="Google" id="ProtNLM"/>
    </source>
</evidence>
<dbReference type="AlphaFoldDB" id="A0A501Q191"/>
<dbReference type="EMBL" id="VFJE01000056">
    <property type="protein sequence ID" value="TPD66062.1"/>
    <property type="molecule type" value="Genomic_DNA"/>
</dbReference>
<keyword evidence="3" id="KW-1185">Reference proteome</keyword>
<evidence type="ECO:0000313" key="3">
    <source>
        <dbReference type="Proteomes" id="UP000319175"/>
    </source>
</evidence>
<evidence type="ECO:0000256" key="1">
    <source>
        <dbReference type="SAM" id="SignalP"/>
    </source>
</evidence>
<gene>
    <name evidence="2" type="ORF">FJA49_17980</name>
</gene>
<keyword evidence="1" id="KW-0732">Signal</keyword>
<reference evidence="2 3" key="2">
    <citation type="submission" date="2019-06" db="EMBL/GenBank/DDBJ databases">
        <authorList>
            <person name="Seo Y."/>
        </authorList>
    </citation>
    <scope>NUCLEOTIDE SEQUENCE [LARGE SCALE GENOMIC DNA]</scope>
    <source>
        <strain evidence="2 3">MaA-Y11</strain>
    </source>
</reference>
<dbReference type="OrthoDB" id="1441966at2"/>
<comment type="caution">
    <text evidence="2">The sequence shown here is derived from an EMBL/GenBank/DDBJ whole genome shotgun (WGS) entry which is preliminary data.</text>
</comment>
<feature type="signal peptide" evidence="1">
    <location>
        <begin position="1"/>
        <end position="19"/>
    </location>
</feature>
<reference evidence="2 3" key="1">
    <citation type="submission" date="2019-06" db="EMBL/GenBank/DDBJ databases">
        <title>Flavobacterium sp. MaA-Y11 from geoumgang.</title>
        <authorList>
            <person name="Jeong S."/>
        </authorList>
    </citation>
    <scope>NUCLEOTIDE SEQUENCE [LARGE SCALE GENOMIC DNA]</scope>
    <source>
        <strain evidence="2 3">MaA-Y11</strain>
    </source>
</reference>
<organism evidence="2 3">
    <name type="scientific">Flavobacterium microcysteis</name>
    <dbReference type="NCBI Taxonomy" id="2596891"/>
    <lineage>
        <taxon>Bacteria</taxon>
        <taxon>Pseudomonadati</taxon>
        <taxon>Bacteroidota</taxon>
        <taxon>Flavobacteriia</taxon>
        <taxon>Flavobacteriales</taxon>
        <taxon>Flavobacteriaceae</taxon>
        <taxon>Flavobacterium</taxon>
    </lineage>
</organism>
<evidence type="ECO:0000313" key="2">
    <source>
        <dbReference type="EMBL" id="TPD66062.1"/>
    </source>
</evidence>
<sequence>MKHFNFKVPFIMAKHLSFAAFFCFILSGCTDNNPEPTTLYNEKANEIIGHVIKKEECDCVLQIPKESLIEIASIERSPYNIRDIAIKKLNLLNNTELDSMINWSRKFELDSLPLKKEGITIITLEQVIEERDQKNGKLFKLCPQGILAIKKPIFDRQLKKAIVDFSWVFTCGRTSPRIFEFKDNDWGIVEN</sequence>
<feature type="chain" id="PRO_5021308948" description="Lipoprotein" evidence="1">
    <location>
        <begin position="20"/>
        <end position="191"/>
    </location>
</feature>
<dbReference type="RefSeq" id="WP_140002897.1">
    <property type="nucleotide sequence ID" value="NZ_VFJE01000056.1"/>
</dbReference>
<accession>A0A501Q191</accession>
<dbReference type="PROSITE" id="PS51257">
    <property type="entry name" value="PROKAR_LIPOPROTEIN"/>
    <property type="match status" value="1"/>
</dbReference>
<dbReference type="Proteomes" id="UP000319175">
    <property type="component" value="Unassembled WGS sequence"/>
</dbReference>
<proteinExistence type="predicted"/>
<protein>
    <recommendedName>
        <fullName evidence="4">Lipoprotein</fullName>
    </recommendedName>
</protein>
<name>A0A501Q191_9FLAO</name>